<proteinExistence type="predicted"/>
<accession>A0A1T4NV62</accession>
<sequence>MFKDENTLTSEHRMFVAQLCAYIRQFDLTLFFT</sequence>
<keyword evidence="2" id="KW-1185">Reference proteome</keyword>
<evidence type="ECO:0000313" key="2">
    <source>
        <dbReference type="Proteomes" id="UP000190367"/>
    </source>
</evidence>
<evidence type="ECO:0000313" key="1">
    <source>
        <dbReference type="EMBL" id="SJZ83169.1"/>
    </source>
</evidence>
<dbReference type="EMBL" id="FUWZ01000001">
    <property type="protein sequence ID" value="SJZ83169.1"/>
    <property type="molecule type" value="Genomic_DNA"/>
</dbReference>
<protein>
    <submittedName>
        <fullName evidence="1">Uncharacterized protein</fullName>
    </submittedName>
</protein>
<gene>
    <name evidence="1" type="ORF">SAMN04488128_1011771</name>
</gene>
<organism evidence="1 2">
    <name type="scientific">Chitinophaga eiseniae</name>
    <dbReference type="NCBI Taxonomy" id="634771"/>
    <lineage>
        <taxon>Bacteria</taxon>
        <taxon>Pseudomonadati</taxon>
        <taxon>Bacteroidota</taxon>
        <taxon>Chitinophagia</taxon>
        <taxon>Chitinophagales</taxon>
        <taxon>Chitinophagaceae</taxon>
        <taxon>Chitinophaga</taxon>
    </lineage>
</organism>
<dbReference type="AlphaFoldDB" id="A0A1T4NV62"/>
<reference evidence="2" key="1">
    <citation type="submission" date="2017-02" db="EMBL/GenBank/DDBJ databases">
        <authorList>
            <person name="Varghese N."/>
            <person name="Submissions S."/>
        </authorList>
    </citation>
    <scope>NUCLEOTIDE SEQUENCE [LARGE SCALE GENOMIC DNA]</scope>
    <source>
        <strain evidence="2">DSM 22224</strain>
    </source>
</reference>
<dbReference type="STRING" id="634771.SAMN04488128_1011771"/>
<dbReference type="Proteomes" id="UP000190367">
    <property type="component" value="Unassembled WGS sequence"/>
</dbReference>
<name>A0A1T4NV62_9BACT</name>